<dbReference type="Proteomes" id="UP001501009">
    <property type="component" value="Unassembled WGS sequence"/>
</dbReference>
<dbReference type="Gene3D" id="3.40.50.1820">
    <property type="entry name" value="alpha/beta hydrolase"/>
    <property type="match status" value="1"/>
</dbReference>
<evidence type="ECO:0000259" key="3">
    <source>
        <dbReference type="PROSITE" id="PS50075"/>
    </source>
</evidence>
<name>A0ABP7IWZ1_9ACTN</name>
<dbReference type="PROSITE" id="PS00455">
    <property type="entry name" value="AMP_BINDING"/>
    <property type="match status" value="1"/>
</dbReference>
<dbReference type="InterPro" id="IPR020806">
    <property type="entry name" value="PKS_PP-bd"/>
</dbReference>
<evidence type="ECO:0000256" key="2">
    <source>
        <dbReference type="ARBA" id="ARBA00022553"/>
    </source>
</evidence>
<dbReference type="Pfam" id="PF00501">
    <property type="entry name" value="AMP-binding"/>
    <property type="match status" value="1"/>
</dbReference>
<dbReference type="Gene3D" id="2.30.38.10">
    <property type="entry name" value="Luciferase, Domain 3"/>
    <property type="match status" value="1"/>
</dbReference>
<dbReference type="EMBL" id="BAABDE010000028">
    <property type="protein sequence ID" value="GAA3828463.1"/>
    <property type="molecule type" value="Genomic_DNA"/>
</dbReference>
<keyword evidence="5" id="KW-1185">Reference proteome</keyword>
<dbReference type="Gene3D" id="3.30.300.30">
    <property type="match status" value="1"/>
</dbReference>
<dbReference type="RefSeq" id="WP_275776326.1">
    <property type="nucleotide sequence ID" value="NZ_BAABDE010000028.1"/>
</dbReference>
<reference evidence="5" key="1">
    <citation type="journal article" date="2019" name="Int. J. Syst. Evol. Microbiol.">
        <title>The Global Catalogue of Microorganisms (GCM) 10K type strain sequencing project: providing services to taxonomists for standard genome sequencing and annotation.</title>
        <authorList>
            <consortium name="The Broad Institute Genomics Platform"/>
            <consortium name="The Broad Institute Genome Sequencing Center for Infectious Disease"/>
            <person name="Wu L."/>
            <person name="Ma J."/>
        </authorList>
    </citation>
    <scope>NUCLEOTIDE SEQUENCE [LARGE SCALE GENOMIC DNA]</scope>
    <source>
        <strain evidence="5">JCM 17138</strain>
    </source>
</reference>
<dbReference type="InterPro" id="IPR036736">
    <property type="entry name" value="ACP-like_sf"/>
</dbReference>
<dbReference type="PROSITE" id="PS00012">
    <property type="entry name" value="PHOSPHOPANTETHEINE"/>
    <property type="match status" value="1"/>
</dbReference>
<organism evidence="4 5">
    <name type="scientific">Streptomyces coacervatus</name>
    <dbReference type="NCBI Taxonomy" id="647381"/>
    <lineage>
        <taxon>Bacteria</taxon>
        <taxon>Bacillati</taxon>
        <taxon>Actinomycetota</taxon>
        <taxon>Actinomycetes</taxon>
        <taxon>Kitasatosporales</taxon>
        <taxon>Streptomycetaceae</taxon>
        <taxon>Streptomyces</taxon>
    </lineage>
</organism>
<dbReference type="Pfam" id="PF00550">
    <property type="entry name" value="PP-binding"/>
    <property type="match status" value="1"/>
</dbReference>
<proteinExistence type="predicted"/>
<dbReference type="InterPro" id="IPR006162">
    <property type="entry name" value="Ppantetheine_attach_site"/>
</dbReference>
<dbReference type="InterPro" id="IPR010071">
    <property type="entry name" value="AA_adenyl_dom"/>
</dbReference>
<protein>
    <submittedName>
        <fullName evidence="4">Non-ribosomal peptide synthetase</fullName>
    </submittedName>
</protein>
<keyword evidence="1" id="KW-0596">Phosphopantetheine</keyword>
<keyword evidence="2" id="KW-0597">Phosphoprotein</keyword>
<accession>A0ABP7IWZ1</accession>
<dbReference type="CDD" id="cd12117">
    <property type="entry name" value="A_NRPS_Srf_like"/>
    <property type="match status" value="1"/>
</dbReference>
<dbReference type="InterPro" id="IPR045851">
    <property type="entry name" value="AMP-bd_C_sf"/>
</dbReference>
<evidence type="ECO:0000256" key="1">
    <source>
        <dbReference type="ARBA" id="ARBA00022450"/>
    </source>
</evidence>
<dbReference type="PANTHER" id="PTHR45527:SF1">
    <property type="entry name" value="FATTY ACID SYNTHASE"/>
    <property type="match status" value="1"/>
</dbReference>
<evidence type="ECO:0000313" key="5">
    <source>
        <dbReference type="Proteomes" id="UP001501009"/>
    </source>
</evidence>
<dbReference type="InterPro" id="IPR020845">
    <property type="entry name" value="AMP-binding_CS"/>
</dbReference>
<feature type="domain" description="Carrier" evidence="3">
    <location>
        <begin position="511"/>
        <end position="586"/>
    </location>
</feature>
<dbReference type="InterPro" id="IPR009081">
    <property type="entry name" value="PP-bd_ACP"/>
</dbReference>
<dbReference type="SUPFAM" id="SSF56801">
    <property type="entry name" value="Acetyl-CoA synthetase-like"/>
    <property type="match status" value="1"/>
</dbReference>
<dbReference type="NCBIfam" id="TIGR01733">
    <property type="entry name" value="AA-adenyl-dom"/>
    <property type="match status" value="1"/>
</dbReference>
<dbReference type="SMART" id="SM00823">
    <property type="entry name" value="PKS_PP"/>
    <property type="match status" value="1"/>
</dbReference>
<comment type="caution">
    <text evidence="4">The sequence shown here is derived from an EMBL/GenBank/DDBJ whole genome shotgun (WGS) entry which is preliminary data.</text>
</comment>
<dbReference type="Pfam" id="PF13193">
    <property type="entry name" value="AMP-binding_C"/>
    <property type="match status" value="1"/>
</dbReference>
<dbReference type="SUPFAM" id="SSF47336">
    <property type="entry name" value="ACP-like"/>
    <property type="match status" value="1"/>
</dbReference>
<dbReference type="InterPro" id="IPR029058">
    <property type="entry name" value="AB_hydrolase_fold"/>
</dbReference>
<dbReference type="PROSITE" id="PS50075">
    <property type="entry name" value="CARRIER"/>
    <property type="match status" value="1"/>
</dbReference>
<gene>
    <name evidence="4" type="ORF">GCM10022403_072160</name>
</gene>
<sequence length="589" mass="62165">MTDTIDSLFARLAAEHPNRTAVTGDDATLTYAELNARADQLAHRLRDEGVHSGEVVALAAGRGAATAVHLLAVLKAGAAYLGLDRRQPATRRDLILRDSAVRVILADKDVAEEFGDSFTVIVPEDEPTAADGTAPTPLQPVPGGDRVAYVAYTSGSTGSPKGVCVPHRAVLRLVRGADFLTATPDDVFLHFAPLAFDASTLEIWGALLGGARLAIAPDGDLSLDGLLSFARETQVSVMWLTAGLFHQAVDRGLQDLPALRHLLAGGDTLSAAHVDRALEMLPHVVVSNGYGPTENTTFTTVHTMIEPGRAATVPVGRPVSGTSVLLLDARLRPVADGEIGELYALGTGLAHGYLNNAGLTAARFVAAPSGTPGERMYRTGDLARRTADGTLEFLGRADGQVKVRGFRIETGEVVAALTTLPAVARAEVVAPRDNSGTRRLIAYVVPADGTSRPSALDMRTQLARTLPDYAVPGLVRVIDDLPLTPNGKVDRTALEHRTVQERPEVNASFREPEGPLEQAVTGVWCDHLGLEGIGADDDFFELGGHSLLAVALIAELHRVYGVEISPIAFYLDPTPAGLARSLAQAGATQ</sequence>
<dbReference type="InterPro" id="IPR025110">
    <property type="entry name" value="AMP-bd_C"/>
</dbReference>
<dbReference type="PANTHER" id="PTHR45527">
    <property type="entry name" value="NONRIBOSOMAL PEPTIDE SYNTHETASE"/>
    <property type="match status" value="1"/>
</dbReference>
<evidence type="ECO:0000313" key="4">
    <source>
        <dbReference type="EMBL" id="GAA3828463.1"/>
    </source>
</evidence>
<dbReference type="Gene3D" id="3.40.50.980">
    <property type="match status" value="2"/>
</dbReference>
<dbReference type="InterPro" id="IPR000873">
    <property type="entry name" value="AMP-dep_synth/lig_dom"/>
</dbReference>